<dbReference type="GO" id="GO:0051213">
    <property type="term" value="F:dioxygenase activity"/>
    <property type="evidence" value="ECO:0007669"/>
    <property type="project" value="UniProtKB-KW"/>
</dbReference>
<dbReference type="PANTHER" id="PTHR20883">
    <property type="entry name" value="PHYTANOYL-COA DIOXYGENASE DOMAIN CONTAINING 1"/>
    <property type="match status" value="1"/>
</dbReference>
<keyword evidence="2" id="KW-0408">Iron</keyword>
<reference evidence="3 4" key="1">
    <citation type="journal article" date="2019" name="Int. J. Syst. Evol. Microbiol.">
        <title>The Global Catalogue of Microorganisms (GCM) 10K type strain sequencing project: providing services to taxonomists for standard genome sequencing and annotation.</title>
        <authorList>
            <consortium name="The Broad Institute Genomics Platform"/>
            <consortium name="The Broad Institute Genome Sequencing Center for Infectious Disease"/>
            <person name="Wu L."/>
            <person name="Ma J."/>
        </authorList>
    </citation>
    <scope>NUCLEOTIDE SEQUENCE [LARGE SCALE GENOMIC DNA]</scope>
    <source>
        <strain evidence="3 4">JCM 14162</strain>
    </source>
</reference>
<dbReference type="RefSeq" id="WP_229954764.1">
    <property type="nucleotide sequence ID" value="NZ_BAAAEM010000002.1"/>
</dbReference>
<comment type="caution">
    <text evidence="3">The sequence shown here is derived from an EMBL/GenBank/DDBJ whole genome shotgun (WGS) entry which is preliminary data.</text>
</comment>
<dbReference type="Pfam" id="PF05721">
    <property type="entry name" value="PhyH"/>
    <property type="match status" value="1"/>
</dbReference>
<keyword evidence="4" id="KW-1185">Reference proteome</keyword>
<dbReference type="InterPro" id="IPR008775">
    <property type="entry name" value="Phytyl_CoA_dOase-like"/>
</dbReference>
<proteinExistence type="predicted"/>
<accession>A0ABN1AIJ8</accession>
<dbReference type="Proteomes" id="UP001500713">
    <property type="component" value="Unassembled WGS sequence"/>
</dbReference>
<dbReference type="SUPFAM" id="SSF51197">
    <property type="entry name" value="Clavaminate synthase-like"/>
    <property type="match status" value="1"/>
</dbReference>
<dbReference type="Gene3D" id="2.60.120.620">
    <property type="entry name" value="q2cbj1_9rhob like domain"/>
    <property type="match status" value="1"/>
</dbReference>
<evidence type="ECO:0000256" key="2">
    <source>
        <dbReference type="ARBA" id="ARBA00023004"/>
    </source>
</evidence>
<sequence>MTAQLRHFDSSDTAENIIAAINEDGAIIVENFIGNELLSTLVSELKPHADGFEPGMSGGAIKQMFCGAQTKRFAGLATKAPSFANLIDNDLLHQWAEQSFANDYWLNTGQAMIIGPGSTEQMLHRDVGNWPVVHNLGKDGPEGTLSIMLAITDFTEENGATRVVPGSHLWEDFSVEADEKQVVQAVMPAGSALLYTGKAIHGAGANISNDKWRFGIQMSYILAQLTPEEAHPITIPWEVARNFSPRVQHMLGYYSHKTFLPDWPVLWTADYRDVRESLEPKADTEYVSAGAKRLELPIAAD</sequence>
<dbReference type="EMBL" id="BAAAEM010000002">
    <property type="protein sequence ID" value="GAA0477384.1"/>
    <property type="molecule type" value="Genomic_DNA"/>
</dbReference>
<evidence type="ECO:0000313" key="3">
    <source>
        <dbReference type="EMBL" id="GAA0477384.1"/>
    </source>
</evidence>
<evidence type="ECO:0000313" key="4">
    <source>
        <dbReference type="Proteomes" id="UP001500713"/>
    </source>
</evidence>
<name>A0ABN1AIJ8_9SPHN</name>
<keyword evidence="3" id="KW-0560">Oxidoreductase</keyword>
<evidence type="ECO:0000256" key="1">
    <source>
        <dbReference type="ARBA" id="ARBA00022723"/>
    </source>
</evidence>
<dbReference type="PANTHER" id="PTHR20883:SF15">
    <property type="entry name" value="PHYTANOYL-COA DIOXYGENASE DOMAIN-CONTAINING PROTEIN 1"/>
    <property type="match status" value="1"/>
</dbReference>
<keyword evidence="3" id="KW-0223">Dioxygenase</keyword>
<organism evidence="3 4">
    <name type="scientific">Parasphingorhabdus litoris</name>
    <dbReference type="NCBI Taxonomy" id="394733"/>
    <lineage>
        <taxon>Bacteria</taxon>
        <taxon>Pseudomonadati</taxon>
        <taxon>Pseudomonadota</taxon>
        <taxon>Alphaproteobacteria</taxon>
        <taxon>Sphingomonadales</taxon>
        <taxon>Sphingomonadaceae</taxon>
        <taxon>Parasphingorhabdus</taxon>
    </lineage>
</organism>
<protein>
    <submittedName>
        <fullName evidence="3">Phytanoyl-CoA dioxygenase family protein</fullName>
    </submittedName>
</protein>
<keyword evidence="1" id="KW-0479">Metal-binding</keyword>
<gene>
    <name evidence="3" type="ORF">GCM10009096_19090</name>
</gene>